<dbReference type="Proteomes" id="UP000658793">
    <property type="component" value="Unassembled WGS sequence"/>
</dbReference>
<dbReference type="PROSITE" id="PS50893">
    <property type="entry name" value="ABC_TRANSPORTER_2"/>
    <property type="match status" value="1"/>
</dbReference>
<dbReference type="InterPro" id="IPR003439">
    <property type="entry name" value="ABC_transporter-like_ATP-bd"/>
</dbReference>
<evidence type="ECO:0000256" key="1">
    <source>
        <dbReference type="ARBA" id="ARBA00022741"/>
    </source>
</evidence>
<dbReference type="PANTHER" id="PTHR43158:SF5">
    <property type="entry name" value="ABC TRANSPORTER, ATP-BINDING PROTEIN"/>
    <property type="match status" value="1"/>
</dbReference>
<dbReference type="EMBL" id="BMGA01000005">
    <property type="protein sequence ID" value="GGA80256.1"/>
    <property type="molecule type" value="Genomic_DNA"/>
</dbReference>
<evidence type="ECO:0000313" key="5">
    <source>
        <dbReference type="Proteomes" id="UP000658793"/>
    </source>
</evidence>
<dbReference type="PANTHER" id="PTHR43158">
    <property type="entry name" value="SKFA PEPTIDE EXPORT ATP-BINDING PROTEIN SKFE"/>
    <property type="match status" value="1"/>
</dbReference>
<protein>
    <submittedName>
        <fullName evidence="4">ABC transporter ATP-binding protein</fullName>
    </submittedName>
</protein>
<keyword evidence="2 4" id="KW-0067">ATP-binding</keyword>
<reference evidence="5" key="1">
    <citation type="journal article" date="2019" name="Int. J. Syst. Evol. Microbiol.">
        <title>The Global Catalogue of Microorganisms (GCM) 10K type strain sequencing project: providing services to taxonomists for standard genome sequencing and annotation.</title>
        <authorList>
            <consortium name="The Broad Institute Genomics Platform"/>
            <consortium name="The Broad Institute Genome Sequencing Center for Infectious Disease"/>
            <person name="Wu L."/>
            <person name="Ma J."/>
        </authorList>
    </citation>
    <scope>NUCLEOTIDE SEQUENCE [LARGE SCALE GENOMIC DNA]</scope>
    <source>
        <strain evidence="5">CGMCC 1.12811</strain>
    </source>
</reference>
<dbReference type="Pfam" id="PF00005">
    <property type="entry name" value="ABC_tran"/>
    <property type="match status" value="1"/>
</dbReference>
<evidence type="ECO:0000256" key="2">
    <source>
        <dbReference type="ARBA" id="ARBA00022840"/>
    </source>
</evidence>
<organism evidence="4 5">
    <name type="scientific">Flavobacterium palustre</name>
    <dbReference type="NCBI Taxonomy" id="1476463"/>
    <lineage>
        <taxon>Bacteria</taxon>
        <taxon>Pseudomonadati</taxon>
        <taxon>Bacteroidota</taxon>
        <taxon>Flavobacteriia</taxon>
        <taxon>Flavobacteriales</taxon>
        <taxon>Flavobacteriaceae</taxon>
        <taxon>Flavobacterium</taxon>
    </lineage>
</organism>
<evidence type="ECO:0000313" key="4">
    <source>
        <dbReference type="EMBL" id="GGA80256.1"/>
    </source>
</evidence>
<dbReference type="SUPFAM" id="SSF52540">
    <property type="entry name" value="P-loop containing nucleoside triphosphate hydrolases"/>
    <property type="match status" value="1"/>
</dbReference>
<keyword evidence="5" id="KW-1185">Reference proteome</keyword>
<dbReference type="CDD" id="cd03230">
    <property type="entry name" value="ABC_DR_subfamily_A"/>
    <property type="match status" value="1"/>
</dbReference>
<dbReference type="GO" id="GO:0005524">
    <property type="term" value="F:ATP binding"/>
    <property type="evidence" value="ECO:0007669"/>
    <property type="project" value="UniProtKB-KW"/>
</dbReference>
<dbReference type="RefSeq" id="WP_188494294.1">
    <property type="nucleotide sequence ID" value="NZ_BMGA01000005.1"/>
</dbReference>
<accession>A0ABQ1HL34</accession>
<evidence type="ECO:0000259" key="3">
    <source>
        <dbReference type="PROSITE" id="PS50893"/>
    </source>
</evidence>
<proteinExistence type="predicted"/>
<keyword evidence="1" id="KW-0547">Nucleotide-binding</keyword>
<dbReference type="InterPro" id="IPR027417">
    <property type="entry name" value="P-loop_NTPase"/>
</dbReference>
<dbReference type="SMART" id="SM00382">
    <property type="entry name" value="AAA"/>
    <property type="match status" value="1"/>
</dbReference>
<feature type="domain" description="ABC transporter" evidence="3">
    <location>
        <begin position="2"/>
        <end position="227"/>
    </location>
</feature>
<gene>
    <name evidence="4" type="ORF">GCM10008015_21200</name>
</gene>
<dbReference type="Gene3D" id="3.40.50.300">
    <property type="entry name" value="P-loop containing nucleotide triphosphate hydrolases"/>
    <property type="match status" value="1"/>
</dbReference>
<sequence length="279" mass="31429">MINIQHLTFQYKKQDALFTDLSFEQQNGSIVGLLGKNGAGKSTLLKLISGLLKPQTGELTINGFKPFDRLPDFLADIYMVSEEFSFPSITIGLYIKATAPLYPKFDYEKMNRILQEFELDARKNLNGLSHGQRKKFLIAFALSTNCSLLVLDEPTNGLDIPSKSLFRKILVSSVSEEQLVLISTHQVKDIETIIDTIIVLDEGKIVYNESVFEISQQLQFKTVATLSGLEKPIYQEKCLGGHRIITESNLFEETEIDIELLFNAIINKVNLKPQSHAVK</sequence>
<name>A0ABQ1HL34_9FLAO</name>
<dbReference type="InterPro" id="IPR003593">
    <property type="entry name" value="AAA+_ATPase"/>
</dbReference>
<comment type="caution">
    <text evidence="4">The sequence shown here is derived from an EMBL/GenBank/DDBJ whole genome shotgun (WGS) entry which is preliminary data.</text>
</comment>